<sequence>MMPRYVNDMIAPGPPGLPLARPGPSFTPMTSMAQTGAAGIAPAKALIDGFGRRITYLRISVTDRCDLRCRYCMPEAMAFSPRSEILSLEEIAAIADAFVARGVRRIRLTGGEPLVRRGVPDLARMIGRHLATGGLDELTLTTNGTNLARNAQALFDAGIRRVNVSLDSRDPATFRHITRRGEVEKVLDGIAAATAAGLGVKINMVALKGLNEDEIEPMLRWCAAEGHDLTLIETMPLGWIEEDRTDRYLPLTGVREAMAARFTLTPLIDRTGGPARYYRVEELGARIGFITPLTENFCAGCNRVRITAGGMLYLCLGQDARADLRGALRAGGPAALDALLDEAMTRKPEHHDFHIDRRGAAPAVARHMSVTGG</sequence>
<dbReference type="InterPro" id="IPR050105">
    <property type="entry name" value="MoCo_biosynth_MoaA/MoaC"/>
</dbReference>
<dbReference type="GO" id="GO:0006777">
    <property type="term" value="P:Mo-molybdopterin cofactor biosynthetic process"/>
    <property type="evidence" value="ECO:0007669"/>
    <property type="project" value="UniProtKB-UniRule"/>
</dbReference>
<evidence type="ECO:0000256" key="8">
    <source>
        <dbReference type="ARBA" id="ARBA00023134"/>
    </source>
</evidence>
<dbReference type="SFLD" id="SFLDG01386">
    <property type="entry name" value="main_SPASM_domain-containing"/>
    <property type="match status" value="1"/>
</dbReference>
<dbReference type="InterPro" id="IPR006638">
    <property type="entry name" value="Elp3/MiaA/NifB-like_rSAM"/>
</dbReference>
<evidence type="ECO:0000313" key="14">
    <source>
        <dbReference type="EMBL" id="OHT21577.1"/>
    </source>
</evidence>
<evidence type="ECO:0000256" key="12">
    <source>
        <dbReference type="HAMAP-Rule" id="MF_01225"/>
    </source>
</evidence>
<evidence type="ECO:0000256" key="4">
    <source>
        <dbReference type="ARBA" id="ARBA00022723"/>
    </source>
</evidence>
<dbReference type="PANTHER" id="PTHR22960">
    <property type="entry name" value="MOLYBDOPTERIN COFACTOR SYNTHESIS PROTEIN A"/>
    <property type="match status" value="1"/>
</dbReference>
<feature type="binding site" evidence="12">
    <location>
        <position position="301"/>
    </location>
    <ligand>
        <name>[4Fe-4S] cluster</name>
        <dbReference type="ChEBI" id="CHEBI:49883"/>
        <label>2</label>
        <note>4Fe-4S-substrate</note>
    </ligand>
</feature>
<dbReference type="InterPro" id="IPR058240">
    <property type="entry name" value="rSAM_sf"/>
</dbReference>
<dbReference type="Pfam" id="PF04055">
    <property type="entry name" value="Radical_SAM"/>
    <property type="match status" value="1"/>
</dbReference>
<feature type="binding site" evidence="12">
    <location>
        <position position="69"/>
    </location>
    <ligand>
        <name>[4Fe-4S] cluster</name>
        <dbReference type="ChEBI" id="CHEBI:49883"/>
        <label>1</label>
        <note>4Fe-4S-S-AdoMet</note>
    </ligand>
</feature>
<dbReference type="HAMAP" id="MF_01225_B">
    <property type="entry name" value="MoaA_B"/>
    <property type="match status" value="1"/>
</dbReference>
<evidence type="ECO:0000256" key="9">
    <source>
        <dbReference type="ARBA" id="ARBA00023150"/>
    </source>
</evidence>
<dbReference type="PROSITE" id="PS01305">
    <property type="entry name" value="MOAA_NIFB_PQQE"/>
    <property type="match status" value="1"/>
</dbReference>
<comment type="subunit">
    <text evidence="12">Monomer and homodimer.</text>
</comment>
<keyword evidence="15" id="KW-1185">Reference proteome</keyword>
<dbReference type="InterPro" id="IPR040064">
    <property type="entry name" value="MoaA-like"/>
</dbReference>
<dbReference type="InterPro" id="IPR000385">
    <property type="entry name" value="MoaA_NifB_PqqE_Fe-S-bd_CS"/>
</dbReference>
<feature type="binding site" evidence="12">
    <location>
        <position position="107"/>
    </location>
    <ligand>
        <name>GTP</name>
        <dbReference type="ChEBI" id="CHEBI:37565"/>
    </ligand>
</feature>
<evidence type="ECO:0000313" key="15">
    <source>
        <dbReference type="Proteomes" id="UP000179467"/>
    </source>
</evidence>
<evidence type="ECO:0000256" key="7">
    <source>
        <dbReference type="ARBA" id="ARBA00023014"/>
    </source>
</evidence>
<dbReference type="SFLD" id="SFLDG01067">
    <property type="entry name" value="SPASM/twitch_domain_containing"/>
    <property type="match status" value="1"/>
</dbReference>
<gene>
    <name evidence="14" type="primary">moaA_1</name>
    <name evidence="12" type="synonym">moaA</name>
    <name evidence="14" type="ORF">BHE75_03587</name>
</gene>
<keyword evidence="10 12" id="KW-0456">Lyase</keyword>
<evidence type="ECO:0000256" key="3">
    <source>
        <dbReference type="ARBA" id="ARBA00022691"/>
    </source>
</evidence>
<feature type="binding site" evidence="12">
    <location>
        <position position="111"/>
    </location>
    <ligand>
        <name>S-adenosyl-L-methionine</name>
        <dbReference type="ChEBI" id="CHEBI:59789"/>
    </ligand>
</feature>
<feature type="binding site" evidence="12">
    <location>
        <position position="71"/>
    </location>
    <ligand>
        <name>S-adenosyl-L-methionine</name>
        <dbReference type="ChEBI" id="CHEBI:59789"/>
    </ligand>
</feature>
<dbReference type="SUPFAM" id="SSF102114">
    <property type="entry name" value="Radical SAM enzymes"/>
    <property type="match status" value="1"/>
</dbReference>
<keyword evidence="2 12" id="KW-0004">4Fe-4S</keyword>
<dbReference type="UniPathway" id="UPA00344"/>
<keyword evidence="9 12" id="KW-0501">Molybdenum cofactor biosynthesis</keyword>
<feature type="binding site" evidence="12">
    <location>
        <position position="65"/>
    </location>
    <ligand>
        <name>[4Fe-4S] cluster</name>
        <dbReference type="ChEBI" id="CHEBI:49883"/>
        <label>1</label>
        <note>4Fe-4S-S-AdoMet</note>
    </ligand>
</feature>
<accession>A0A1S1HHN0</accession>
<evidence type="ECO:0000259" key="13">
    <source>
        <dbReference type="PROSITE" id="PS51918"/>
    </source>
</evidence>
<dbReference type="GO" id="GO:0046872">
    <property type="term" value="F:metal ion binding"/>
    <property type="evidence" value="ECO:0007669"/>
    <property type="project" value="UniProtKB-KW"/>
</dbReference>
<comment type="catalytic activity">
    <reaction evidence="11 12">
        <text>GTP + AH2 + S-adenosyl-L-methionine = (8S)-3',8-cyclo-7,8-dihydroguanosine 5'-triphosphate + 5'-deoxyadenosine + L-methionine + A + H(+)</text>
        <dbReference type="Rhea" id="RHEA:49576"/>
        <dbReference type="ChEBI" id="CHEBI:13193"/>
        <dbReference type="ChEBI" id="CHEBI:15378"/>
        <dbReference type="ChEBI" id="CHEBI:17319"/>
        <dbReference type="ChEBI" id="CHEBI:17499"/>
        <dbReference type="ChEBI" id="CHEBI:37565"/>
        <dbReference type="ChEBI" id="CHEBI:57844"/>
        <dbReference type="ChEBI" id="CHEBI:59789"/>
        <dbReference type="ChEBI" id="CHEBI:131766"/>
        <dbReference type="EC" id="4.1.99.22"/>
    </reaction>
</comment>
<dbReference type="GO" id="GO:0005525">
    <property type="term" value="F:GTP binding"/>
    <property type="evidence" value="ECO:0007669"/>
    <property type="project" value="UniProtKB-UniRule"/>
</dbReference>
<dbReference type="Proteomes" id="UP000179467">
    <property type="component" value="Unassembled WGS sequence"/>
</dbReference>
<feature type="binding site" evidence="12">
    <location>
        <position position="165"/>
    </location>
    <ligand>
        <name>S-adenosyl-L-methionine</name>
        <dbReference type="ChEBI" id="CHEBI:59789"/>
    </ligand>
</feature>
<comment type="pathway">
    <text evidence="12">Cofactor biosynthesis; molybdopterin biosynthesis.</text>
</comment>
<keyword evidence="7 12" id="KW-0411">Iron-sulfur</keyword>
<dbReference type="NCBIfam" id="TIGR02666">
    <property type="entry name" value="moaA"/>
    <property type="match status" value="1"/>
</dbReference>
<feature type="binding site" evidence="12">
    <location>
        <position position="58"/>
    </location>
    <ligand>
        <name>GTP</name>
        <dbReference type="ChEBI" id="CHEBI:37565"/>
    </ligand>
</feature>
<dbReference type="CDD" id="cd01335">
    <property type="entry name" value="Radical_SAM"/>
    <property type="match status" value="1"/>
</dbReference>
<comment type="function">
    <text evidence="12">Catalyzes the cyclization of GTP to (8S)-3',8-cyclo-7,8-dihydroguanosine 5'-triphosphate.</text>
</comment>
<dbReference type="InterPro" id="IPR013785">
    <property type="entry name" value="Aldolase_TIM"/>
</dbReference>
<evidence type="ECO:0000256" key="5">
    <source>
        <dbReference type="ARBA" id="ARBA00022741"/>
    </source>
</evidence>
<keyword evidence="4 12" id="KW-0479">Metal-binding</keyword>
<dbReference type="EC" id="4.1.99.22" evidence="1 12"/>
<organism evidence="14 15">
    <name type="scientific">Edaphosphingomonas haloaromaticamans</name>
    <dbReference type="NCBI Taxonomy" id="653954"/>
    <lineage>
        <taxon>Bacteria</taxon>
        <taxon>Pseudomonadati</taxon>
        <taxon>Pseudomonadota</taxon>
        <taxon>Alphaproteobacteria</taxon>
        <taxon>Sphingomonadales</taxon>
        <taxon>Rhizorhabdaceae</taxon>
        <taxon>Edaphosphingomonas</taxon>
    </lineage>
</organism>
<evidence type="ECO:0000256" key="6">
    <source>
        <dbReference type="ARBA" id="ARBA00023004"/>
    </source>
</evidence>
<dbReference type="GO" id="GO:0051539">
    <property type="term" value="F:4 iron, 4 sulfur cluster binding"/>
    <property type="evidence" value="ECO:0007669"/>
    <property type="project" value="UniProtKB-UniRule"/>
</dbReference>
<dbReference type="InterPro" id="IPR007197">
    <property type="entry name" value="rSAM"/>
</dbReference>
<feature type="binding site" evidence="12">
    <location>
        <position position="315"/>
    </location>
    <ligand>
        <name>[4Fe-4S] cluster</name>
        <dbReference type="ChEBI" id="CHEBI:49883"/>
        <label>2</label>
        <note>4Fe-4S-substrate</note>
    </ligand>
</feature>
<evidence type="ECO:0000256" key="2">
    <source>
        <dbReference type="ARBA" id="ARBA00022485"/>
    </source>
</evidence>
<dbReference type="CDD" id="cd21117">
    <property type="entry name" value="Twitch_MoaA"/>
    <property type="match status" value="1"/>
</dbReference>
<feature type="binding site" evidence="12">
    <location>
        <position position="72"/>
    </location>
    <ligand>
        <name>[4Fe-4S] cluster</name>
        <dbReference type="ChEBI" id="CHEBI:49883"/>
        <label>1</label>
        <note>4Fe-4S-S-AdoMet</note>
    </ligand>
</feature>
<feature type="binding site" evidence="12">
    <location>
        <position position="298"/>
    </location>
    <ligand>
        <name>[4Fe-4S] cluster</name>
        <dbReference type="ChEBI" id="CHEBI:49883"/>
        <label>2</label>
        <note>4Fe-4S-substrate</note>
    </ligand>
</feature>
<reference evidence="14 15" key="1">
    <citation type="submission" date="2016-09" db="EMBL/GenBank/DDBJ databases">
        <title>Metabolic pathway, cell adaptation mechanisms and a novel monoxygenase revealed through proteogenomic-transcription analysis of a Sphingomonas haloaromaticamans strain degrading the fungicide ortho-phenylphenol.</title>
        <authorList>
            <person name="Perruchon C."/>
            <person name="Papadopoulou E.S."/>
            <person name="Rousidou C."/>
            <person name="Vasileiadis S."/>
            <person name="Tanou G."/>
            <person name="Amoutzias G."/>
            <person name="Molassiotis A."/>
            <person name="Karpouzas D.G."/>
        </authorList>
    </citation>
    <scope>NUCLEOTIDE SEQUENCE [LARGE SCALE GENOMIC DNA]</scope>
    <source>
        <strain evidence="14 15">P3</strain>
    </source>
</reference>
<dbReference type="GO" id="GO:0061799">
    <property type="term" value="F:cyclic pyranopterin monophosphate synthase activity"/>
    <property type="evidence" value="ECO:0007669"/>
    <property type="project" value="TreeGrafter"/>
</dbReference>
<feature type="domain" description="Radical SAM core" evidence="13">
    <location>
        <begin position="49"/>
        <end position="267"/>
    </location>
</feature>
<comment type="similarity">
    <text evidence="12">Belongs to the radical SAM superfamily. MoaA family.</text>
</comment>
<proteinExistence type="inferred from homology"/>
<comment type="cofactor">
    <cofactor evidence="12">
        <name>[4Fe-4S] cluster</name>
        <dbReference type="ChEBI" id="CHEBI:49883"/>
    </cofactor>
    <text evidence="12">Binds 2 [4Fe-4S] clusters. Binds 1 [4Fe-4S] cluster coordinated with 3 cysteines and an exchangeable S-adenosyl-L-methionine and 1 [4Fe-4S] cluster coordinated with 3 cysteines and the GTP-derived substrate.</text>
</comment>
<feature type="binding site" evidence="12">
    <location>
        <position position="201"/>
    </location>
    <ligand>
        <name>GTP</name>
        <dbReference type="ChEBI" id="CHEBI:37565"/>
    </ligand>
</feature>
<protein>
    <recommendedName>
        <fullName evidence="1 12">GTP 3',8-cyclase</fullName>
        <ecNumber evidence="1 12">4.1.99.22</ecNumber>
    </recommendedName>
    <alternativeName>
        <fullName evidence="12">Molybdenum cofactor biosynthesis protein A</fullName>
    </alternativeName>
</protein>
<feature type="binding site" evidence="12">
    <location>
        <begin position="303"/>
        <end position="305"/>
    </location>
    <ligand>
        <name>GTP</name>
        <dbReference type="ChEBI" id="CHEBI:37565"/>
    </ligand>
</feature>
<feature type="binding site" evidence="12">
    <location>
        <position position="141"/>
    </location>
    <ligand>
        <name>GTP</name>
        <dbReference type="ChEBI" id="CHEBI:37565"/>
    </ligand>
</feature>
<dbReference type="PROSITE" id="PS51918">
    <property type="entry name" value="RADICAL_SAM"/>
    <property type="match status" value="1"/>
</dbReference>
<dbReference type="GO" id="GO:0061798">
    <property type="term" value="F:GTP 3',8'-cyclase activity"/>
    <property type="evidence" value="ECO:0007669"/>
    <property type="project" value="UniProtKB-UniRule"/>
</dbReference>
<dbReference type="EMBL" id="MIPT01000001">
    <property type="protein sequence ID" value="OHT21577.1"/>
    <property type="molecule type" value="Genomic_DNA"/>
</dbReference>
<keyword evidence="3 12" id="KW-0949">S-adenosyl-L-methionine</keyword>
<evidence type="ECO:0000256" key="10">
    <source>
        <dbReference type="ARBA" id="ARBA00023239"/>
    </source>
</evidence>
<dbReference type="Pfam" id="PF06463">
    <property type="entry name" value="Mob_synth_C"/>
    <property type="match status" value="1"/>
</dbReference>
<evidence type="ECO:0000256" key="1">
    <source>
        <dbReference type="ARBA" id="ARBA00012167"/>
    </source>
</evidence>
<dbReference type="Gene3D" id="3.20.20.70">
    <property type="entry name" value="Aldolase class I"/>
    <property type="match status" value="1"/>
</dbReference>
<dbReference type="PANTHER" id="PTHR22960:SF0">
    <property type="entry name" value="MOLYBDENUM COFACTOR BIOSYNTHESIS PROTEIN 1"/>
    <property type="match status" value="1"/>
</dbReference>
<name>A0A1S1HHN0_9SPHN</name>
<feature type="binding site" evidence="12">
    <location>
        <position position="235"/>
    </location>
    <ligand>
        <name>S-adenosyl-L-methionine</name>
        <dbReference type="ChEBI" id="CHEBI:59789"/>
    </ligand>
</feature>
<keyword evidence="8 12" id="KW-0342">GTP-binding</keyword>
<dbReference type="SFLD" id="SFLDG01383">
    <property type="entry name" value="cyclic_pyranopterin_phosphate"/>
    <property type="match status" value="1"/>
</dbReference>
<dbReference type="SMART" id="SM00729">
    <property type="entry name" value="Elp3"/>
    <property type="match status" value="1"/>
</dbReference>
<dbReference type="GO" id="GO:1904047">
    <property type="term" value="F:S-adenosyl-L-methionine binding"/>
    <property type="evidence" value="ECO:0007669"/>
    <property type="project" value="UniProtKB-UniRule"/>
</dbReference>
<dbReference type="InterPro" id="IPR010505">
    <property type="entry name" value="MoaA_twitch"/>
</dbReference>
<keyword evidence="5 12" id="KW-0547">Nucleotide-binding</keyword>
<keyword evidence="6 12" id="KW-0408">Iron</keyword>
<dbReference type="InterPro" id="IPR013483">
    <property type="entry name" value="MoaA"/>
</dbReference>
<evidence type="ECO:0000256" key="11">
    <source>
        <dbReference type="ARBA" id="ARBA00048697"/>
    </source>
</evidence>
<comment type="caution">
    <text evidence="14">The sequence shown here is derived from an EMBL/GenBank/DDBJ whole genome shotgun (WGS) entry which is preliminary data.</text>
</comment>
<dbReference type="AlphaFoldDB" id="A0A1S1HHN0"/>
<dbReference type="SFLD" id="SFLDS00029">
    <property type="entry name" value="Radical_SAM"/>
    <property type="match status" value="1"/>
</dbReference>